<protein>
    <recommendedName>
        <fullName evidence="9">Xylosidase/arabinosidase</fullName>
    </recommendedName>
</protein>
<evidence type="ECO:0000256" key="6">
    <source>
        <dbReference type="RuleBase" id="RU361187"/>
    </source>
</evidence>
<keyword evidence="4 6" id="KW-0326">Glycosidase</keyword>
<dbReference type="AlphaFoldDB" id="A0AA48QXN2"/>
<dbReference type="PANTHER" id="PTHR43772:SF2">
    <property type="entry name" value="PUTATIVE (AFU_ORTHOLOGUE AFUA_2G04480)-RELATED"/>
    <property type="match status" value="1"/>
</dbReference>
<feature type="site" description="Important for catalytic activity, responsible for pKa modulation of the active site Glu and correct orientation of both the proton donor and substrate" evidence="5">
    <location>
        <position position="134"/>
    </location>
</feature>
<keyword evidence="8" id="KW-1185">Reference proteome</keyword>
<evidence type="ECO:0000256" key="2">
    <source>
        <dbReference type="ARBA" id="ARBA00022801"/>
    </source>
</evidence>
<sequence length="323" mass="36464">MPKPLVTHLYTADPSAHVFDGKIYIYPSHDRENDHVFNDKGDQYDMVDYHVLSLSEVGGEVTDHGVAISAKDVPWVDKQMWAPDCARGKDGRYYLYFPARARDGIFRIGVAVADRPEGPFKPEPEAMKGSFSIDPATFVDDDGTAYCYFGGLWGGQLQCYNSDGTEYNHDAPEEPSGKGVKALGPRVARLRDDMLEFDEGVRELVITLHGEAVQADDHEKRFFEAAWMHKHAGKYYFSYSTGDTHLLAYAIGDSPYGPFEYAGTILEPVLGWTTHHSIVEDFKGKTYLFYHDCELSKGVDHLRSVKMREIKYDEDGKIIKQKP</sequence>
<evidence type="ECO:0000313" key="8">
    <source>
        <dbReference type="Proteomes" id="UP001233271"/>
    </source>
</evidence>
<proteinExistence type="inferred from homology"/>
<accession>A0AA48QXN2</accession>
<gene>
    <name evidence="7" type="ORF">CcaverHIS019_0511550</name>
</gene>
<dbReference type="CDD" id="cd18619">
    <property type="entry name" value="GH43_CoXyl43_like"/>
    <property type="match status" value="1"/>
</dbReference>
<evidence type="ECO:0000256" key="1">
    <source>
        <dbReference type="ARBA" id="ARBA00009865"/>
    </source>
</evidence>
<dbReference type="GO" id="GO:0005975">
    <property type="term" value="P:carbohydrate metabolic process"/>
    <property type="evidence" value="ECO:0007669"/>
    <property type="project" value="InterPro"/>
</dbReference>
<dbReference type="GeneID" id="85497397"/>
<keyword evidence="2 6" id="KW-0378">Hydrolase</keyword>
<evidence type="ECO:0000256" key="4">
    <source>
        <dbReference type="ARBA" id="ARBA00023295"/>
    </source>
</evidence>
<evidence type="ECO:0000256" key="5">
    <source>
        <dbReference type="PIRSR" id="PIRSR606710-2"/>
    </source>
</evidence>
<evidence type="ECO:0008006" key="9">
    <source>
        <dbReference type="Google" id="ProtNLM"/>
    </source>
</evidence>
<dbReference type="RefSeq" id="XP_060458792.1">
    <property type="nucleotide sequence ID" value="XM_060602394.1"/>
</dbReference>
<comment type="similarity">
    <text evidence="1 6">Belongs to the glycosyl hydrolase 43 family.</text>
</comment>
<evidence type="ECO:0000256" key="3">
    <source>
        <dbReference type="ARBA" id="ARBA00023277"/>
    </source>
</evidence>
<dbReference type="GO" id="GO:0004553">
    <property type="term" value="F:hydrolase activity, hydrolyzing O-glycosyl compounds"/>
    <property type="evidence" value="ECO:0007669"/>
    <property type="project" value="InterPro"/>
</dbReference>
<dbReference type="SUPFAM" id="SSF75005">
    <property type="entry name" value="Arabinanase/levansucrase/invertase"/>
    <property type="match status" value="1"/>
</dbReference>
<dbReference type="KEGG" id="ccac:CcaHIS019_0511550"/>
<dbReference type="InterPro" id="IPR006710">
    <property type="entry name" value="Glyco_hydro_43"/>
</dbReference>
<dbReference type="InterPro" id="IPR023296">
    <property type="entry name" value="Glyco_hydro_beta-prop_sf"/>
</dbReference>
<dbReference type="PANTHER" id="PTHR43772">
    <property type="entry name" value="ENDO-1,4-BETA-XYLANASE"/>
    <property type="match status" value="1"/>
</dbReference>
<dbReference type="Gene3D" id="2.115.10.20">
    <property type="entry name" value="Glycosyl hydrolase domain, family 43"/>
    <property type="match status" value="1"/>
</dbReference>
<keyword evidence="3" id="KW-0119">Carbohydrate metabolism</keyword>
<dbReference type="Pfam" id="PF04616">
    <property type="entry name" value="Glyco_hydro_43"/>
    <property type="match status" value="1"/>
</dbReference>
<evidence type="ECO:0000313" key="7">
    <source>
        <dbReference type="EMBL" id="BEI93527.1"/>
    </source>
</evidence>
<reference evidence="7" key="1">
    <citation type="journal article" date="2023" name="BMC Genomics">
        <title>Chromosome-level genome assemblies of Cutaneotrichosporon spp. (Trichosporonales, Basidiomycota) reveal imbalanced evolution between nucleotide sequences and chromosome synteny.</title>
        <authorList>
            <person name="Kobayashi Y."/>
            <person name="Kayamori A."/>
            <person name="Aoki K."/>
            <person name="Shiwa Y."/>
            <person name="Matsutani M."/>
            <person name="Fujita N."/>
            <person name="Sugita T."/>
            <person name="Iwasaki W."/>
            <person name="Tanaka N."/>
            <person name="Takashima M."/>
        </authorList>
    </citation>
    <scope>NUCLEOTIDE SEQUENCE</scope>
    <source>
        <strain evidence="7">HIS019</strain>
    </source>
</reference>
<dbReference type="InterPro" id="IPR052176">
    <property type="entry name" value="Glycosyl_Hydrlase_43_Enz"/>
</dbReference>
<dbReference type="Proteomes" id="UP001233271">
    <property type="component" value="Chromosome 5"/>
</dbReference>
<name>A0AA48QXN2_9TREE</name>
<dbReference type="EMBL" id="AP028216">
    <property type="protein sequence ID" value="BEI93527.1"/>
    <property type="molecule type" value="Genomic_DNA"/>
</dbReference>
<organism evidence="7 8">
    <name type="scientific">Cutaneotrichosporon cavernicola</name>
    <dbReference type="NCBI Taxonomy" id="279322"/>
    <lineage>
        <taxon>Eukaryota</taxon>
        <taxon>Fungi</taxon>
        <taxon>Dikarya</taxon>
        <taxon>Basidiomycota</taxon>
        <taxon>Agaricomycotina</taxon>
        <taxon>Tremellomycetes</taxon>
        <taxon>Trichosporonales</taxon>
        <taxon>Trichosporonaceae</taxon>
        <taxon>Cutaneotrichosporon</taxon>
    </lineage>
</organism>